<keyword evidence="3" id="KW-1185">Reference proteome</keyword>
<dbReference type="PROSITE" id="PS51257">
    <property type="entry name" value="PROKAR_LIPOPROTEIN"/>
    <property type="match status" value="1"/>
</dbReference>
<dbReference type="InterPro" id="IPR020481">
    <property type="entry name" value="Intracell_prot_inh_BsuPI"/>
</dbReference>
<dbReference type="InterPro" id="IPR038144">
    <property type="entry name" value="IPI"/>
</dbReference>
<name>A0A940SG10_9BACI</name>
<proteinExistence type="predicted"/>
<dbReference type="AlphaFoldDB" id="A0A940SG10"/>
<evidence type="ECO:0000313" key="2">
    <source>
        <dbReference type="EMBL" id="MBP0724577.1"/>
    </source>
</evidence>
<dbReference type="Proteomes" id="UP000682134">
    <property type="component" value="Unassembled WGS sequence"/>
</dbReference>
<feature type="domain" description="Intracellular proteinase inhibitor BsuPI" evidence="1">
    <location>
        <begin position="51"/>
        <end position="147"/>
    </location>
</feature>
<dbReference type="EMBL" id="JAGIYQ010000003">
    <property type="protein sequence ID" value="MBP0724577.1"/>
    <property type="molecule type" value="Genomic_DNA"/>
</dbReference>
<reference evidence="2" key="1">
    <citation type="submission" date="2021-04" db="EMBL/GenBank/DDBJ databases">
        <title>Genome seq and assembly of Bacillus sp.</title>
        <authorList>
            <person name="Chhetri G."/>
        </authorList>
    </citation>
    <scope>NUCLEOTIDE SEQUENCE</scope>
    <source>
        <strain evidence="2">RG28</strain>
    </source>
</reference>
<organism evidence="2 3">
    <name type="scientific">Gottfriedia endophytica</name>
    <dbReference type="NCBI Taxonomy" id="2820819"/>
    <lineage>
        <taxon>Bacteria</taxon>
        <taxon>Bacillati</taxon>
        <taxon>Bacillota</taxon>
        <taxon>Bacilli</taxon>
        <taxon>Bacillales</taxon>
        <taxon>Bacillaceae</taxon>
        <taxon>Gottfriedia</taxon>
    </lineage>
</organism>
<dbReference type="Gene3D" id="2.60.40.2360">
    <property type="entry name" value="Intracellular proteinase inhibitor BsuPI"/>
    <property type="match status" value="1"/>
</dbReference>
<protein>
    <recommendedName>
        <fullName evidence="1">Intracellular proteinase inhibitor BsuPI domain-containing protein</fullName>
    </recommendedName>
</protein>
<dbReference type="Pfam" id="PF12690">
    <property type="entry name" value="BsuPI"/>
    <property type="match status" value="1"/>
</dbReference>
<evidence type="ECO:0000313" key="3">
    <source>
        <dbReference type="Proteomes" id="UP000682134"/>
    </source>
</evidence>
<comment type="caution">
    <text evidence="2">The sequence shown here is derived from an EMBL/GenBank/DDBJ whole genome shotgun (WGS) entry which is preliminary data.</text>
</comment>
<evidence type="ECO:0000259" key="1">
    <source>
        <dbReference type="Pfam" id="PF12690"/>
    </source>
</evidence>
<sequence length="272" mass="29977">MKRRIILIAACLFTLSACGVKEKDVKPATSTKQTIEHNDSFKVESLKPGLKVNVASGLLTMSYSIKNGNTVPANISFPTAQQIEFTISSEDGTIVYQSSKDGAFSNIETNSDILANQTKTWEEQVNLSTRNLQYGKFKVQAELVANKINDEKVVSPSQALSDEFSYEKVKVSPTKQTDIQVTGENGLYHVKGTFVKIGHKAYYTVEDGHNNLIDETLLPIKSKDGSVANLDFDIKIPKSDLPKNGVVSLVIYEKDSDDQISNSVDTTLQDFQ</sequence>
<dbReference type="RefSeq" id="WP_209403263.1">
    <property type="nucleotide sequence ID" value="NZ_JAGIYQ010000003.1"/>
</dbReference>
<gene>
    <name evidence="2" type="ORF">J5Y03_05170</name>
</gene>
<accession>A0A940SG10</accession>